<proteinExistence type="predicted"/>
<dbReference type="EMBL" id="VZPO01000014">
    <property type="protein sequence ID" value="KAB0497177.1"/>
    <property type="molecule type" value="Genomic_DNA"/>
</dbReference>
<evidence type="ECO:0000313" key="4">
    <source>
        <dbReference type="Proteomes" id="UP000182814"/>
    </source>
</evidence>
<reference evidence="4" key="1">
    <citation type="submission" date="2016-10" db="EMBL/GenBank/DDBJ databases">
        <authorList>
            <person name="Varghese N."/>
            <person name="Submissions S."/>
        </authorList>
    </citation>
    <scope>NUCLEOTIDE SEQUENCE [LARGE SCALE GENOMIC DNA]</scope>
    <source>
        <strain evidence="4">BS3782</strain>
    </source>
</reference>
<reference evidence="2 5" key="3">
    <citation type="submission" date="2019-09" db="EMBL/GenBank/DDBJ databases">
        <title>Draft genome sequences of 48 bacterial type strains from the CCUG.</title>
        <authorList>
            <person name="Tunovic T."/>
            <person name="Pineiro-Iglesias B."/>
            <person name="Unosson C."/>
            <person name="Inganas E."/>
            <person name="Ohlen M."/>
            <person name="Cardew S."/>
            <person name="Jensie-Markopoulos S."/>
            <person name="Salva-Serra F."/>
            <person name="Jaen-Luchoro D."/>
            <person name="Karlsson R."/>
            <person name="Svensson-Stadler L."/>
            <person name="Chun J."/>
            <person name="Moore E."/>
        </authorList>
    </citation>
    <scope>NUCLEOTIDE SEQUENCE [LARGE SCALE GENOMIC DNA]</scope>
    <source>
        <strain evidence="2 5">CCUG 51522</strain>
    </source>
</reference>
<name>A0A0J6HH18_9PSED</name>
<reference evidence="3" key="2">
    <citation type="submission" date="2016-10" db="EMBL/GenBank/DDBJ databases">
        <authorList>
            <person name="de Groot N.N."/>
        </authorList>
    </citation>
    <scope>NUCLEOTIDE SEQUENCE [LARGE SCALE GENOMIC DNA]</scope>
    <source>
        <strain evidence="3">BS3782</strain>
    </source>
</reference>
<dbReference type="AlphaFoldDB" id="A0A0J6HH18"/>
<dbReference type="PATRIC" id="fig|163011.3.peg.1862"/>
<dbReference type="Proteomes" id="UP000182814">
    <property type="component" value="Chromosome I"/>
</dbReference>
<organism evidence="3 4">
    <name type="scientific">Pseudomonas lini</name>
    <dbReference type="NCBI Taxonomy" id="163011"/>
    <lineage>
        <taxon>Bacteria</taxon>
        <taxon>Pseudomonadati</taxon>
        <taxon>Pseudomonadota</taxon>
        <taxon>Gammaproteobacteria</taxon>
        <taxon>Pseudomonadales</taxon>
        <taxon>Pseudomonadaceae</taxon>
        <taxon>Pseudomonas</taxon>
    </lineage>
</organism>
<gene>
    <name evidence="2" type="ORF">F7R14_27955</name>
    <name evidence="3" type="ORF">SAMN04490191_6138</name>
</gene>
<accession>A0A0J6HH18</accession>
<feature type="transmembrane region" description="Helical" evidence="1">
    <location>
        <begin position="33"/>
        <end position="55"/>
    </location>
</feature>
<keyword evidence="4" id="KW-1185">Reference proteome</keyword>
<evidence type="ECO:0000313" key="2">
    <source>
        <dbReference type="EMBL" id="KAB0497177.1"/>
    </source>
</evidence>
<dbReference type="RefSeq" id="WP_048393688.1">
    <property type="nucleotide sequence ID" value="NZ_JYLB01000002.1"/>
</dbReference>
<protein>
    <submittedName>
        <fullName evidence="3">Uncharacterized protein</fullName>
    </submittedName>
</protein>
<evidence type="ECO:0000256" key="1">
    <source>
        <dbReference type="SAM" id="Phobius"/>
    </source>
</evidence>
<keyword evidence="1" id="KW-0812">Transmembrane</keyword>
<feature type="transmembrane region" description="Helical" evidence="1">
    <location>
        <begin position="170"/>
        <end position="191"/>
    </location>
</feature>
<sequence>MGNIKDITDDMTDGAELAKSLARKAALKPWSRLLLMAIVGILVMGSYLVYLTLLVRDYGKNTDDYLTEYNLLHKQSRDQRALDYIDVCIDASKNNDANKDYYCQDAVAFYRDAFEGLPNSKIEENIKRSAYGTMKVEIAVKLRATALERIDQKSPRMNEILTFMLSNTGMTLVCLAGIIAMLGTVITTYRLSHPRQP</sequence>
<keyword evidence="1" id="KW-0472">Membrane</keyword>
<evidence type="ECO:0000313" key="3">
    <source>
        <dbReference type="EMBL" id="SDT67291.1"/>
    </source>
</evidence>
<evidence type="ECO:0000313" key="5">
    <source>
        <dbReference type="Proteomes" id="UP000434925"/>
    </source>
</evidence>
<dbReference type="EMBL" id="LT629746">
    <property type="protein sequence ID" value="SDT67291.1"/>
    <property type="molecule type" value="Genomic_DNA"/>
</dbReference>
<dbReference type="Proteomes" id="UP000434925">
    <property type="component" value="Unassembled WGS sequence"/>
</dbReference>
<keyword evidence="1" id="KW-1133">Transmembrane helix</keyword>